<protein>
    <submittedName>
        <fullName evidence="1">Phage tail assembly chaperone</fullName>
    </submittedName>
</protein>
<sequence length="61" mass="6343">MSAVGLGVLKLAPRDFWRATPAEIAAAARGLAGAAGAVAPLRRGELERLMTTFPDAETRHG</sequence>
<evidence type="ECO:0000313" key="2">
    <source>
        <dbReference type="Proteomes" id="UP000825701"/>
    </source>
</evidence>
<proteinExistence type="predicted"/>
<accession>A0A9E6UMZ1</accession>
<keyword evidence="2" id="KW-1185">Reference proteome</keyword>
<evidence type="ECO:0000313" key="1">
    <source>
        <dbReference type="EMBL" id="QZO02252.1"/>
    </source>
</evidence>
<dbReference type="AlphaFoldDB" id="A0A9E6UMZ1"/>
<gene>
    <name evidence="1" type="ORF">K6K41_03595</name>
</gene>
<dbReference type="EMBL" id="CP081869">
    <property type="protein sequence ID" value="QZO02252.1"/>
    <property type="molecule type" value="Genomic_DNA"/>
</dbReference>
<organism evidence="1 2">
    <name type="scientific">Chenggangzhangella methanolivorans</name>
    <dbReference type="NCBI Taxonomy" id="1437009"/>
    <lineage>
        <taxon>Bacteria</taxon>
        <taxon>Pseudomonadati</taxon>
        <taxon>Pseudomonadota</taxon>
        <taxon>Alphaproteobacteria</taxon>
        <taxon>Hyphomicrobiales</taxon>
        <taxon>Methylopilaceae</taxon>
        <taxon>Chenggangzhangella</taxon>
    </lineage>
</organism>
<dbReference type="KEGG" id="cmet:K6K41_03595"/>
<dbReference type="InterPro" id="IPR019056">
    <property type="entry name" value="Phage_TAC_6"/>
</dbReference>
<reference evidence="1" key="1">
    <citation type="submission" date="2021-08" db="EMBL/GenBank/DDBJ databases">
        <authorList>
            <person name="Zhang H."/>
            <person name="Xu M."/>
            <person name="Yu Z."/>
            <person name="Yang L."/>
            <person name="Cai Y."/>
        </authorList>
    </citation>
    <scope>NUCLEOTIDE SEQUENCE</scope>
    <source>
        <strain evidence="1">CHL1</strain>
    </source>
</reference>
<dbReference type="Pfam" id="PF09550">
    <property type="entry name" value="Phage_TAC_6"/>
    <property type="match status" value="1"/>
</dbReference>
<name>A0A9E6UMZ1_9HYPH</name>
<dbReference type="Proteomes" id="UP000825701">
    <property type="component" value="Chromosome"/>
</dbReference>